<dbReference type="Gene3D" id="1.10.260.40">
    <property type="entry name" value="lambda repressor-like DNA-binding domains"/>
    <property type="match status" value="1"/>
</dbReference>
<evidence type="ECO:0000256" key="1">
    <source>
        <dbReference type="ARBA" id="ARBA00023125"/>
    </source>
</evidence>
<accession>A0A975BPU2</accession>
<feature type="domain" description="HTH cro/C1-type" evidence="2">
    <location>
        <begin position="38"/>
        <end position="92"/>
    </location>
</feature>
<dbReference type="PANTHER" id="PTHR46797">
    <property type="entry name" value="HTH-TYPE TRANSCRIPTIONAL REGULATOR"/>
    <property type="match status" value="1"/>
</dbReference>
<dbReference type="Pfam" id="PF07883">
    <property type="entry name" value="Cupin_2"/>
    <property type="match status" value="1"/>
</dbReference>
<dbReference type="SUPFAM" id="SSF51182">
    <property type="entry name" value="RmlC-like cupins"/>
    <property type="match status" value="1"/>
</dbReference>
<dbReference type="InterPro" id="IPR014710">
    <property type="entry name" value="RmlC-like_jellyroll"/>
</dbReference>
<dbReference type="InterPro" id="IPR010982">
    <property type="entry name" value="Lambda_DNA-bd_dom_sf"/>
</dbReference>
<proteinExistence type="predicted"/>
<reference evidence="3" key="1">
    <citation type="journal article" date="2021" name="Microb. Physiol.">
        <title>Proteogenomic Insights into the Physiology of Marine, Sulfate-Reducing, Filamentous Desulfonema limicola and Desulfonema magnum.</title>
        <authorList>
            <person name="Schnaars V."/>
            <person name="Wohlbrand L."/>
            <person name="Scheve S."/>
            <person name="Hinrichs C."/>
            <person name="Reinhardt R."/>
            <person name="Rabus R."/>
        </authorList>
    </citation>
    <scope>NUCLEOTIDE SEQUENCE</scope>
    <source>
        <strain evidence="3">4be13</strain>
    </source>
</reference>
<dbReference type="PANTHER" id="PTHR46797:SF19">
    <property type="entry name" value="BLL2473 PROTEIN"/>
    <property type="match status" value="1"/>
</dbReference>
<dbReference type="InterPro" id="IPR013096">
    <property type="entry name" value="Cupin_2"/>
</dbReference>
<protein>
    <submittedName>
        <fullName evidence="3">HTH domain-containing protein, Cro/C1-type and Cupin domain-containing</fullName>
    </submittedName>
</protein>
<organism evidence="3 4">
    <name type="scientific">Desulfonema magnum</name>
    <dbReference type="NCBI Taxonomy" id="45655"/>
    <lineage>
        <taxon>Bacteria</taxon>
        <taxon>Pseudomonadati</taxon>
        <taxon>Thermodesulfobacteriota</taxon>
        <taxon>Desulfobacteria</taxon>
        <taxon>Desulfobacterales</taxon>
        <taxon>Desulfococcaceae</taxon>
        <taxon>Desulfonema</taxon>
    </lineage>
</organism>
<dbReference type="GO" id="GO:0003700">
    <property type="term" value="F:DNA-binding transcription factor activity"/>
    <property type="evidence" value="ECO:0007669"/>
    <property type="project" value="TreeGrafter"/>
</dbReference>
<evidence type="ECO:0000259" key="2">
    <source>
        <dbReference type="PROSITE" id="PS50943"/>
    </source>
</evidence>
<dbReference type="GO" id="GO:0005829">
    <property type="term" value="C:cytosol"/>
    <property type="evidence" value="ECO:0007669"/>
    <property type="project" value="TreeGrafter"/>
</dbReference>
<dbReference type="CDD" id="cd02209">
    <property type="entry name" value="cupin_XRE_C"/>
    <property type="match status" value="1"/>
</dbReference>
<dbReference type="GO" id="GO:0003677">
    <property type="term" value="F:DNA binding"/>
    <property type="evidence" value="ECO:0007669"/>
    <property type="project" value="UniProtKB-KW"/>
</dbReference>
<evidence type="ECO:0000313" key="3">
    <source>
        <dbReference type="EMBL" id="QTA89421.1"/>
    </source>
</evidence>
<dbReference type="InterPro" id="IPR011051">
    <property type="entry name" value="RmlC_Cupin_sf"/>
</dbReference>
<dbReference type="KEGG" id="dmm:dnm_054740"/>
<dbReference type="EMBL" id="CP061800">
    <property type="protein sequence ID" value="QTA89421.1"/>
    <property type="molecule type" value="Genomic_DNA"/>
</dbReference>
<dbReference type="InterPro" id="IPR001387">
    <property type="entry name" value="Cro/C1-type_HTH"/>
</dbReference>
<dbReference type="CDD" id="cd00093">
    <property type="entry name" value="HTH_XRE"/>
    <property type="match status" value="1"/>
</dbReference>
<name>A0A975BPU2_9BACT</name>
<dbReference type="Gene3D" id="2.60.120.10">
    <property type="entry name" value="Jelly Rolls"/>
    <property type="match status" value="1"/>
</dbReference>
<dbReference type="InterPro" id="IPR050807">
    <property type="entry name" value="TransReg_Diox_bact_type"/>
</dbReference>
<dbReference type="SUPFAM" id="SSF47413">
    <property type="entry name" value="lambda repressor-like DNA-binding domains"/>
    <property type="match status" value="1"/>
</dbReference>
<dbReference type="PROSITE" id="PS50943">
    <property type="entry name" value="HTH_CROC1"/>
    <property type="match status" value="1"/>
</dbReference>
<keyword evidence="4" id="KW-1185">Reference proteome</keyword>
<dbReference type="SMART" id="SM00530">
    <property type="entry name" value="HTH_XRE"/>
    <property type="match status" value="1"/>
</dbReference>
<dbReference type="Proteomes" id="UP000663722">
    <property type="component" value="Chromosome"/>
</dbReference>
<keyword evidence="1" id="KW-0238">DNA-binding</keyword>
<dbReference type="AlphaFoldDB" id="A0A975BPU2"/>
<sequence>MRIENVFLFFQFSFLTQKKGGVMPAKKADKIVPVGKKIKKVRTEKHITLDRVANETGYSIDYLKELEAGKTIPPVGTLLQIARALDIDSGFFLREQEATLKDRVDQYTKRTDDYAYTTLTPGAENKHLKAFRVTIDPMEKHEGVGYCHEGEEFTYVLSGKVEIVVGDNINHLEKDDSLHFNSGIKHQLRNIGKETAELIVVIYGP</sequence>
<gene>
    <name evidence="3" type="ORF">dnm_054740</name>
</gene>
<evidence type="ECO:0000313" key="4">
    <source>
        <dbReference type="Proteomes" id="UP000663722"/>
    </source>
</evidence>
<dbReference type="Pfam" id="PF01381">
    <property type="entry name" value="HTH_3"/>
    <property type="match status" value="1"/>
</dbReference>